<proteinExistence type="predicted"/>
<evidence type="ECO:0000313" key="3">
    <source>
        <dbReference type="EMBL" id="CAD8069024.1"/>
    </source>
</evidence>
<evidence type="ECO:0000313" key="4">
    <source>
        <dbReference type="Proteomes" id="UP000692954"/>
    </source>
</evidence>
<dbReference type="AlphaFoldDB" id="A0A8S1M232"/>
<feature type="region of interest" description="Disordered" evidence="1">
    <location>
        <begin position="95"/>
        <end position="134"/>
    </location>
</feature>
<keyword evidence="2" id="KW-1133">Transmembrane helix</keyword>
<sequence>MKKKNDQNFQEPPPYYFFGIPLHNSRVAQQFCLIFILVLIIPFTMFFGLRESIGEVSAGISAVVSIQLIIAIYVIMIIKDPENFPNADAARKQIEQRKLKAKQNQTQTETTNQKAQDNNKNKQIKSQKDKLKQA</sequence>
<keyword evidence="2" id="KW-0472">Membrane</keyword>
<comment type="caution">
    <text evidence="3">The sequence shown here is derived from an EMBL/GenBank/DDBJ whole genome shotgun (WGS) entry which is preliminary data.</text>
</comment>
<gene>
    <name evidence="3" type="ORF">PSON_ATCC_30995.1.T0250041</name>
</gene>
<dbReference type="Proteomes" id="UP000692954">
    <property type="component" value="Unassembled WGS sequence"/>
</dbReference>
<name>A0A8S1M232_9CILI</name>
<evidence type="ECO:0000256" key="1">
    <source>
        <dbReference type="SAM" id="MobiDB-lite"/>
    </source>
</evidence>
<evidence type="ECO:0000256" key="2">
    <source>
        <dbReference type="SAM" id="Phobius"/>
    </source>
</evidence>
<reference evidence="3" key="1">
    <citation type="submission" date="2021-01" db="EMBL/GenBank/DDBJ databases">
        <authorList>
            <consortium name="Genoscope - CEA"/>
            <person name="William W."/>
        </authorList>
    </citation>
    <scope>NUCLEOTIDE SEQUENCE</scope>
</reference>
<dbReference type="OrthoDB" id="160405at2759"/>
<dbReference type="EMBL" id="CAJJDN010000025">
    <property type="protein sequence ID" value="CAD8069024.1"/>
    <property type="molecule type" value="Genomic_DNA"/>
</dbReference>
<keyword evidence="4" id="KW-1185">Reference proteome</keyword>
<keyword evidence="2" id="KW-0812">Transmembrane</keyword>
<protein>
    <submittedName>
        <fullName evidence="3">Uncharacterized protein</fullName>
    </submittedName>
</protein>
<accession>A0A8S1M232</accession>
<feature type="compositionally biased region" description="Low complexity" evidence="1">
    <location>
        <begin position="102"/>
        <end position="118"/>
    </location>
</feature>
<feature type="transmembrane region" description="Helical" evidence="2">
    <location>
        <begin position="31"/>
        <end position="50"/>
    </location>
</feature>
<feature type="transmembrane region" description="Helical" evidence="2">
    <location>
        <begin position="56"/>
        <end position="78"/>
    </location>
</feature>
<organism evidence="3 4">
    <name type="scientific">Paramecium sonneborni</name>
    <dbReference type="NCBI Taxonomy" id="65129"/>
    <lineage>
        <taxon>Eukaryota</taxon>
        <taxon>Sar</taxon>
        <taxon>Alveolata</taxon>
        <taxon>Ciliophora</taxon>
        <taxon>Intramacronucleata</taxon>
        <taxon>Oligohymenophorea</taxon>
        <taxon>Peniculida</taxon>
        <taxon>Parameciidae</taxon>
        <taxon>Paramecium</taxon>
    </lineage>
</organism>